<evidence type="ECO:0000313" key="2">
    <source>
        <dbReference type="Proteomes" id="UP000555411"/>
    </source>
</evidence>
<organism evidence="1 2">
    <name type="scientific">Paragemmobacter straminiformis</name>
    <dbReference type="NCBI Taxonomy" id="2045119"/>
    <lineage>
        <taxon>Bacteria</taxon>
        <taxon>Pseudomonadati</taxon>
        <taxon>Pseudomonadota</taxon>
        <taxon>Alphaproteobacteria</taxon>
        <taxon>Rhodobacterales</taxon>
        <taxon>Paracoccaceae</taxon>
        <taxon>Paragemmobacter</taxon>
    </lineage>
</organism>
<dbReference type="Proteomes" id="UP000555411">
    <property type="component" value="Unassembled WGS sequence"/>
</dbReference>
<comment type="caution">
    <text evidence="1">The sequence shown here is derived from an EMBL/GenBank/DDBJ whole genome shotgun (WGS) entry which is preliminary data.</text>
</comment>
<dbReference type="RefSeq" id="WP_185798899.1">
    <property type="nucleotide sequence ID" value="NZ_JACLQD010000005.1"/>
</dbReference>
<proteinExistence type="predicted"/>
<protein>
    <submittedName>
        <fullName evidence="1">DUF3563 domain-containing protein</fullName>
    </submittedName>
</protein>
<dbReference type="AlphaFoldDB" id="A0A842IB93"/>
<name>A0A842IB93_9RHOB</name>
<gene>
    <name evidence="1" type="ORF">H7F16_17415</name>
</gene>
<reference evidence="1 2" key="1">
    <citation type="journal article" date="2017" name="Int. J. Syst. Evol. Microbiol.">
        <title>Gemmobacter straminiformis sp. nov., isolated from an artificial fountain.</title>
        <authorList>
            <person name="Kang J.Y."/>
            <person name="Kim M.J."/>
            <person name="Chun J."/>
            <person name="Son K.P."/>
            <person name="Jahng K.Y."/>
        </authorList>
    </citation>
    <scope>NUCLEOTIDE SEQUENCE [LARGE SCALE GENOMIC DNA]</scope>
    <source>
        <strain evidence="1 2">CAM-8</strain>
    </source>
</reference>
<evidence type="ECO:0000313" key="1">
    <source>
        <dbReference type="EMBL" id="MBC2837302.1"/>
    </source>
</evidence>
<keyword evidence="2" id="KW-1185">Reference proteome</keyword>
<dbReference type="EMBL" id="JACLQD010000005">
    <property type="protein sequence ID" value="MBC2837302.1"/>
    <property type="molecule type" value="Genomic_DNA"/>
</dbReference>
<sequence length="48" mass="5726">MFEHVKLALRALRIPSVAERELAYLNQSVSRYDLEQRQRQIDAGLFRH</sequence>
<accession>A0A842IB93</accession>